<evidence type="ECO:0000313" key="3">
    <source>
        <dbReference type="Proteomes" id="UP000703269"/>
    </source>
</evidence>
<comment type="caution">
    <text evidence="2">The sequence shown here is derived from an EMBL/GenBank/DDBJ whole genome shotgun (WGS) entry which is preliminary data.</text>
</comment>
<keyword evidence="3" id="KW-1185">Reference proteome</keyword>
<evidence type="ECO:0000313" key="2">
    <source>
        <dbReference type="EMBL" id="GJE95749.1"/>
    </source>
</evidence>
<dbReference type="AlphaFoldDB" id="A0A9P3GLP4"/>
<evidence type="ECO:0000256" key="1">
    <source>
        <dbReference type="SAM" id="MobiDB-lite"/>
    </source>
</evidence>
<dbReference type="Proteomes" id="UP000703269">
    <property type="component" value="Unassembled WGS sequence"/>
</dbReference>
<sequence length="145" mass="15309">MVIVHRPDMAVLTLLAEASAARSRAEAASSLLSSSPVSLRAASRTLADRLCSRHGPLLIVSAVGMFLAAPARSTRSLASLAPQREGSQAARSRPPSRPRRRGSWTFASRALAAPSCSPAAHARRRSLRLARGAAARRVSDIAGHR</sequence>
<accession>A0A9P3GLP4</accession>
<dbReference type="EMBL" id="BPQB01000052">
    <property type="protein sequence ID" value="GJE95749.1"/>
    <property type="molecule type" value="Genomic_DNA"/>
</dbReference>
<protein>
    <submittedName>
        <fullName evidence="2">Uncharacterized protein</fullName>
    </submittedName>
</protein>
<organism evidence="2 3">
    <name type="scientific">Phanerochaete sordida</name>
    <dbReference type="NCBI Taxonomy" id="48140"/>
    <lineage>
        <taxon>Eukaryota</taxon>
        <taxon>Fungi</taxon>
        <taxon>Dikarya</taxon>
        <taxon>Basidiomycota</taxon>
        <taxon>Agaricomycotina</taxon>
        <taxon>Agaricomycetes</taxon>
        <taxon>Polyporales</taxon>
        <taxon>Phanerochaetaceae</taxon>
        <taxon>Phanerochaete</taxon>
    </lineage>
</organism>
<proteinExistence type="predicted"/>
<gene>
    <name evidence="2" type="ORF">PsYK624_119360</name>
</gene>
<feature type="region of interest" description="Disordered" evidence="1">
    <location>
        <begin position="77"/>
        <end position="103"/>
    </location>
</feature>
<reference evidence="2 3" key="1">
    <citation type="submission" date="2021-08" db="EMBL/GenBank/DDBJ databases">
        <title>Draft Genome Sequence of Phanerochaete sordida strain YK-624.</title>
        <authorList>
            <person name="Mori T."/>
            <person name="Dohra H."/>
            <person name="Suzuki T."/>
            <person name="Kawagishi H."/>
            <person name="Hirai H."/>
        </authorList>
    </citation>
    <scope>NUCLEOTIDE SEQUENCE [LARGE SCALE GENOMIC DNA]</scope>
    <source>
        <strain evidence="2 3">YK-624</strain>
    </source>
</reference>
<name>A0A9P3GLP4_9APHY</name>